<dbReference type="EMBL" id="KV425926">
    <property type="protein sequence ID" value="KZV97782.1"/>
    <property type="molecule type" value="Genomic_DNA"/>
</dbReference>
<sequence length="253" mass="28061">MNDTASARSKRHPPEHPRATLAHSQKNNVANPSIIQPQLQLRYASPLSPTMSNSPVARRTRSHGPPSSVPVVQQPPTRIRQRKTSCKEQSTHGIEAIVQPLEPEGASAVADDADAPVDDKEYDPLDGNDIHHDAEDEDDSDLKCKYCGVSIASGAHGDLLRHSFDAGHWLVELSLWKENTVLASSYPPNFDISEAQNLVNLFCMLNTPDMQSFLDHLCAKWDMPGGEAYAYYVPIIASWHSAKDTVYRILYPR</sequence>
<organism evidence="2 3">
    <name type="scientific">Exidia glandulosa HHB12029</name>
    <dbReference type="NCBI Taxonomy" id="1314781"/>
    <lineage>
        <taxon>Eukaryota</taxon>
        <taxon>Fungi</taxon>
        <taxon>Dikarya</taxon>
        <taxon>Basidiomycota</taxon>
        <taxon>Agaricomycotina</taxon>
        <taxon>Agaricomycetes</taxon>
        <taxon>Auriculariales</taxon>
        <taxon>Exidiaceae</taxon>
        <taxon>Exidia</taxon>
    </lineage>
</organism>
<accession>A0A165LFW1</accession>
<dbReference type="Proteomes" id="UP000077266">
    <property type="component" value="Unassembled WGS sequence"/>
</dbReference>
<name>A0A165LFW1_EXIGL</name>
<reference evidence="2 3" key="1">
    <citation type="journal article" date="2016" name="Mol. Biol. Evol.">
        <title>Comparative Genomics of Early-Diverging Mushroom-Forming Fungi Provides Insights into the Origins of Lignocellulose Decay Capabilities.</title>
        <authorList>
            <person name="Nagy L.G."/>
            <person name="Riley R."/>
            <person name="Tritt A."/>
            <person name="Adam C."/>
            <person name="Daum C."/>
            <person name="Floudas D."/>
            <person name="Sun H."/>
            <person name="Yadav J.S."/>
            <person name="Pangilinan J."/>
            <person name="Larsson K.H."/>
            <person name="Matsuura K."/>
            <person name="Barry K."/>
            <person name="Labutti K."/>
            <person name="Kuo R."/>
            <person name="Ohm R.A."/>
            <person name="Bhattacharya S.S."/>
            <person name="Shirouzu T."/>
            <person name="Yoshinaga Y."/>
            <person name="Martin F.M."/>
            <person name="Grigoriev I.V."/>
            <person name="Hibbett D.S."/>
        </authorList>
    </citation>
    <scope>NUCLEOTIDE SEQUENCE [LARGE SCALE GENOMIC DNA]</scope>
    <source>
        <strain evidence="2 3">HHB12029</strain>
    </source>
</reference>
<dbReference type="InParanoid" id="A0A165LFW1"/>
<evidence type="ECO:0000256" key="1">
    <source>
        <dbReference type="SAM" id="MobiDB-lite"/>
    </source>
</evidence>
<evidence type="ECO:0000313" key="2">
    <source>
        <dbReference type="EMBL" id="KZV97782.1"/>
    </source>
</evidence>
<evidence type="ECO:0000313" key="3">
    <source>
        <dbReference type="Proteomes" id="UP000077266"/>
    </source>
</evidence>
<dbReference type="AlphaFoldDB" id="A0A165LFW1"/>
<feature type="compositionally biased region" description="Low complexity" evidence="1">
    <location>
        <begin position="65"/>
        <end position="76"/>
    </location>
</feature>
<feature type="region of interest" description="Disordered" evidence="1">
    <location>
        <begin position="1"/>
        <end position="91"/>
    </location>
</feature>
<keyword evidence="3" id="KW-1185">Reference proteome</keyword>
<feature type="compositionally biased region" description="Polar residues" evidence="1">
    <location>
        <begin position="22"/>
        <end position="39"/>
    </location>
</feature>
<protein>
    <submittedName>
        <fullName evidence="2">Uncharacterized protein</fullName>
    </submittedName>
</protein>
<proteinExistence type="predicted"/>
<gene>
    <name evidence="2" type="ORF">EXIGLDRAFT_348925</name>
</gene>